<accession>A0A4V4HGU0</accession>
<keyword evidence="3" id="KW-1185">Reference proteome</keyword>
<organism evidence="2 3">
    <name type="scientific">Dendrothele bispora (strain CBS 962.96)</name>
    <dbReference type="NCBI Taxonomy" id="1314807"/>
    <lineage>
        <taxon>Eukaryota</taxon>
        <taxon>Fungi</taxon>
        <taxon>Dikarya</taxon>
        <taxon>Basidiomycota</taxon>
        <taxon>Agaricomycotina</taxon>
        <taxon>Agaricomycetes</taxon>
        <taxon>Agaricomycetidae</taxon>
        <taxon>Agaricales</taxon>
        <taxon>Agaricales incertae sedis</taxon>
        <taxon>Dendrothele</taxon>
    </lineage>
</organism>
<proteinExistence type="predicted"/>
<dbReference type="EMBL" id="ML179108">
    <property type="protein sequence ID" value="THV00146.1"/>
    <property type="molecule type" value="Genomic_DNA"/>
</dbReference>
<sequence length="240" mass="26982">MSSISALINNFPVLYQLLHNLVALSPFHSSSDHLASPSLSTSPIAPHPTRQSSLSTISLLPYRAHLRLCCQKKSREGEGQFLRMSRSQYAVDEKMLHNNYFQPTFSYNPVLLHPLPGSQDDPQYPYPDQNQRASPQVNSFHHLHESNASSLDEAVAADLLFDGIVAPLPVPFGDQSERKRKFWPTTRTCVIVRSGCTSNDTLFAISIPEGVERDEFLRAGGDERERDVEAGEELYWVLFL</sequence>
<dbReference type="AlphaFoldDB" id="A0A4V4HGU0"/>
<evidence type="ECO:0000313" key="2">
    <source>
        <dbReference type="EMBL" id="THV00146.1"/>
    </source>
</evidence>
<feature type="region of interest" description="Disordered" evidence="1">
    <location>
        <begin position="116"/>
        <end position="135"/>
    </location>
</feature>
<evidence type="ECO:0000256" key="1">
    <source>
        <dbReference type="SAM" id="MobiDB-lite"/>
    </source>
</evidence>
<gene>
    <name evidence="2" type="ORF">K435DRAFT_964169</name>
</gene>
<evidence type="ECO:0000313" key="3">
    <source>
        <dbReference type="Proteomes" id="UP000297245"/>
    </source>
</evidence>
<name>A0A4V4HGU0_DENBC</name>
<reference evidence="2 3" key="1">
    <citation type="journal article" date="2019" name="Nat. Ecol. Evol.">
        <title>Megaphylogeny resolves global patterns of mushroom evolution.</title>
        <authorList>
            <person name="Varga T."/>
            <person name="Krizsan K."/>
            <person name="Foldi C."/>
            <person name="Dima B."/>
            <person name="Sanchez-Garcia M."/>
            <person name="Sanchez-Ramirez S."/>
            <person name="Szollosi G.J."/>
            <person name="Szarkandi J.G."/>
            <person name="Papp V."/>
            <person name="Albert L."/>
            <person name="Andreopoulos W."/>
            <person name="Angelini C."/>
            <person name="Antonin V."/>
            <person name="Barry K.W."/>
            <person name="Bougher N.L."/>
            <person name="Buchanan P."/>
            <person name="Buyck B."/>
            <person name="Bense V."/>
            <person name="Catcheside P."/>
            <person name="Chovatia M."/>
            <person name="Cooper J."/>
            <person name="Damon W."/>
            <person name="Desjardin D."/>
            <person name="Finy P."/>
            <person name="Geml J."/>
            <person name="Haridas S."/>
            <person name="Hughes K."/>
            <person name="Justo A."/>
            <person name="Karasinski D."/>
            <person name="Kautmanova I."/>
            <person name="Kiss B."/>
            <person name="Kocsube S."/>
            <person name="Kotiranta H."/>
            <person name="LaButti K.M."/>
            <person name="Lechner B.E."/>
            <person name="Liimatainen K."/>
            <person name="Lipzen A."/>
            <person name="Lukacs Z."/>
            <person name="Mihaltcheva S."/>
            <person name="Morgado L.N."/>
            <person name="Niskanen T."/>
            <person name="Noordeloos M.E."/>
            <person name="Ohm R.A."/>
            <person name="Ortiz-Santana B."/>
            <person name="Ovrebo C."/>
            <person name="Racz N."/>
            <person name="Riley R."/>
            <person name="Savchenko A."/>
            <person name="Shiryaev A."/>
            <person name="Soop K."/>
            <person name="Spirin V."/>
            <person name="Szebenyi C."/>
            <person name="Tomsovsky M."/>
            <person name="Tulloss R.E."/>
            <person name="Uehling J."/>
            <person name="Grigoriev I.V."/>
            <person name="Vagvolgyi C."/>
            <person name="Papp T."/>
            <person name="Martin F.M."/>
            <person name="Miettinen O."/>
            <person name="Hibbett D.S."/>
            <person name="Nagy L.G."/>
        </authorList>
    </citation>
    <scope>NUCLEOTIDE SEQUENCE [LARGE SCALE GENOMIC DNA]</scope>
    <source>
        <strain evidence="2 3">CBS 962.96</strain>
    </source>
</reference>
<dbReference type="Proteomes" id="UP000297245">
    <property type="component" value="Unassembled WGS sequence"/>
</dbReference>
<protein>
    <submittedName>
        <fullName evidence="2">Uncharacterized protein</fullName>
    </submittedName>
</protein>